<name>A0ABQ3ZID2_9ACTN</name>
<feature type="transmembrane region" description="Helical" evidence="1">
    <location>
        <begin position="21"/>
        <end position="40"/>
    </location>
</feature>
<evidence type="ECO:0000313" key="3">
    <source>
        <dbReference type="Proteomes" id="UP000603200"/>
    </source>
</evidence>
<sequence length="270" mass="29414">MADIDRSPEPTVIGSGPSPMTVLLYTPPAVVPISFALSLAAQNSAWGGFFQATAVVALFLSAPAAVHRIFTALSPRRADDAAGGTLTGTFERRRYAEALTAAGRLDAAIPLLTEMHDEGWPAVDLTEVRRTSGQALTVLAERLRIHEAMGRRLTEVLDEQHSADLTPANKERLAVAADELRDARAAYQSSIEEPITYLRELADQAELAIAHWDQIRRGADSESRVRRILRDARAAIDHANSPTTDPDAEVLPTLRAVNELVEKHGPELYR</sequence>
<evidence type="ECO:0000256" key="1">
    <source>
        <dbReference type="SAM" id="Phobius"/>
    </source>
</evidence>
<evidence type="ECO:0000313" key="2">
    <source>
        <dbReference type="EMBL" id="GIE18361.1"/>
    </source>
</evidence>
<keyword evidence="1" id="KW-0472">Membrane</keyword>
<dbReference type="EMBL" id="BOMN01000018">
    <property type="protein sequence ID" value="GIE18361.1"/>
    <property type="molecule type" value="Genomic_DNA"/>
</dbReference>
<organism evidence="2 3">
    <name type="scientific">Winogradskya humida</name>
    <dbReference type="NCBI Taxonomy" id="113566"/>
    <lineage>
        <taxon>Bacteria</taxon>
        <taxon>Bacillati</taxon>
        <taxon>Actinomycetota</taxon>
        <taxon>Actinomycetes</taxon>
        <taxon>Micromonosporales</taxon>
        <taxon>Micromonosporaceae</taxon>
        <taxon>Winogradskya</taxon>
    </lineage>
</organism>
<reference evidence="2 3" key="1">
    <citation type="submission" date="2021-01" db="EMBL/GenBank/DDBJ databases">
        <title>Whole genome shotgun sequence of Actinoplanes humidus NBRC 14915.</title>
        <authorList>
            <person name="Komaki H."/>
            <person name="Tamura T."/>
        </authorList>
    </citation>
    <scope>NUCLEOTIDE SEQUENCE [LARGE SCALE GENOMIC DNA]</scope>
    <source>
        <strain evidence="2 3">NBRC 14915</strain>
    </source>
</reference>
<proteinExistence type="predicted"/>
<feature type="transmembrane region" description="Helical" evidence="1">
    <location>
        <begin position="46"/>
        <end position="66"/>
    </location>
</feature>
<accession>A0ABQ3ZID2</accession>
<keyword evidence="1" id="KW-1133">Transmembrane helix</keyword>
<dbReference type="RefSeq" id="WP_203835634.1">
    <property type="nucleotide sequence ID" value="NZ_BAAATV010000030.1"/>
</dbReference>
<keyword evidence="3" id="KW-1185">Reference proteome</keyword>
<gene>
    <name evidence="2" type="ORF">Ahu01nite_014630</name>
</gene>
<keyword evidence="1" id="KW-0812">Transmembrane</keyword>
<dbReference type="Proteomes" id="UP000603200">
    <property type="component" value="Unassembled WGS sequence"/>
</dbReference>
<comment type="caution">
    <text evidence="2">The sequence shown here is derived from an EMBL/GenBank/DDBJ whole genome shotgun (WGS) entry which is preliminary data.</text>
</comment>
<protein>
    <submittedName>
        <fullName evidence="2">Uncharacterized protein</fullName>
    </submittedName>
</protein>